<dbReference type="GO" id="GO:0003924">
    <property type="term" value="F:GTPase activity"/>
    <property type="evidence" value="ECO:0007669"/>
    <property type="project" value="TreeGrafter"/>
</dbReference>
<feature type="non-terminal residue" evidence="5">
    <location>
        <position position="1"/>
    </location>
</feature>
<dbReference type="InterPro" id="IPR000640">
    <property type="entry name" value="EFG_V-like"/>
</dbReference>
<comment type="caution">
    <text evidence="5">The sequence shown here is derived from an EMBL/GenBank/DDBJ whole genome shotgun (WGS) entry which is preliminary data.</text>
</comment>
<evidence type="ECO:0000256" key="1">
    <source>
        <dbReference type="ARBA" id="ARBA00022741"/>
    </source>
</evidence>
<dbReference type="InterPro" id="IPR035647">
    <property type="entry name" value="EFG_III/V"/>
</dbReference>
<dbReference type="SUPFAM" id="SSF54211">
    <property type="entry name" value="Ribosomal protein S5 domain 2-like"/>
    <property type="match status" value="1"/>
</dbReference>
<dbReference type="Pfam" id="PF03764">
    <property type="entry name" value="EFG_IV"/>
    <property type="match status" value="1"/>
</dbReference>
<dbReference type="PANTHER" id="PTHR43636:SF2">
    <property type="entry name" value="ELONGATION FACTOR G, MITOCHONDRIAL"/>
    <property type="match status" value="1"/>
</dbReference>
<dbReference type="InterPro" id="IPR014721">
    <property type="entry name" value="Ribsml_uS5_D2-typ_fold_subgr"/>
</dbReference>
<evidence type="ECO:0000256" key="2">
    <source>
        <dbReference type="ARBA" id="ARBA00022917"/>
    </source>
</evidence>
<dbReference type="FunFam" id="3.30.70.240:FF:000001">
    <property type="entry name" value="Elongation factor G"/>
    <property type="match status" value="1"/>
</dbReference>
<dbReference type="SUPFAM" id="SSF54980">
    <property type="entry name" value="EF-G C-terminal domain-like"/>
    <property type="match status" value="1"/>
</dbReference>
<evidence type="ECO:0000259" key="4">
    <source>
        <dbReference type="SMART" id="SM00838"/>
    </source>
</evidence>
<name>X1AMK3_9ZZZZ</name>
<dbReference type="Gene3D" id="3.30.70.240">
    <property type="match status" value="1"/>
</dbReference>
<dbReference type="Pfam" id="PF00679">
    <property type="entry name" value="EFG_C"/>
    <property type="match status" value="1"/>
</dbReference>
<dbReference type="AlphaFoldDB" id="X1AMK3"/>
<evidence type="ECO:0000313" key="5">
    <source>
        <dbReference type="EMBL" id="GAG83920.1"/>
    </source>
</evidence>
<dbReference type="EMBL" id="BART01011348">
    <property type="protein sequence ID" value="GAG83920.1"/>
    <property type="molecule type" value="Genomic_DNA"/>
</dbReference>
<dbReference type="InterPro" id="IPR020568">
    <property type="entry name" value="Ribosomal_Su5_D2-typ_SF"/>
</dbReference>
<dbReference type="PANTHER" id="PTHR43636">
    <property type="entry name" value="ELONGATION FACTOR G, MITOCHONDRIAL"/>
    <property type="match status" value="1"/>
</dbReference>
<sequence>LIGFPIVGVKVTINDGSSHAVDSSDLAFQMAAIGAFKEVYNRAKPRILEPVMKVVVEGPTEYQGNIFASINQRRGIIKSTTEDGSGCKVEATVPLSEMFGYSTALRSLTQGKAEFTMEFARYSRLPAGLAEKLIEEQQKKKK</sequence>
<dbReference type="GO" id="GO:0003746">
    <property type="term" value="F:translation elongation factor activity"/>
    <property type="evidence" value="ECO:0007669"/>
    <property type="project" value="TreeGrafter"/>
</dbReference>
<keyword evidence="2" id="KW-0648">Protein biosynthesis</keyword>
<evidence type="ECO:0000256" key="3">
    <source>
        <dbReference type="ARBA" id="ARBA00023134"/>
    </source>
</evidence>
<gene>
    <name evidence="5" type="ORF">S01H4_24219</name>
</gene>
<dbReference type="InterPro" id="IPR005517">
    <property type="entry name" value="Transl_elong_EFG/EF2_IV"/>
</dbReference>
<keyword evidence="3" id="KW-0342">GTP-binding</keyword>
<keyword evidence="1" id="KW-0547">Nucleotide-binding</keyword>
<proteinExistence type="predicted"/>
<accession>X1AMK3</accession>
<dbReference type="SMART" id="SM00838">
    <property type="entry name" value="EFG_C"/>
    <property type="match status" value="1"/>
</dbReference>
<protein>
    <recommendedName>
        <fullName evidence="4">Elongation factor EFG domain-containing protein</fullName>
    </recommendedName>
</protein>
<dbReference type="Gene3D" id="3.30.230.10">
    <property type="match status" value="1"/>
</dbReference>
<reference evidence="5" key="1">
    <citation type="journal article" date="2014" name="Front. Microbiol.">
        <title>High frequency of phylogenetically diverse reductive dehalogenase-homologous genes in deep subseafloor sedimentary metagenomes.</title>
        <authorList>
            <person name="Kawai M."/>
            <person name="Futagami T."/>
            <person name="Toyoda A."/>
            <person name="Takaki Y."/>
            <person name="Nishi S."/>
            <person name="Hori S."/>
            <person name="Arai W."/>
            <person name="Tsubouchi T."/>
            <person name="Morono Y."/>
            <person name="Uchiyama I."/>
            <person name="Ito T."/>
            <person name="Fujiyama A."/>
            <person name="Inagaki F."/>
            <person name="Takami H."/>
        </authorList>
    </citation>
    <scope>NUCLEOTIDE SEQUENCE</scope>
    <source>
        <strain evidence="5">Expedition CK06-06</strain>
    </source>
</reference>
<dbReference type="GO" id="GO:0005525">
    <property type="term" value="F:GTP binding"/>
    <property type="evidence" value="ECO:0007669"/>
    <property type="project" value="UniProtKB-KW"/>
</dbReference>
<feature type="domain" description="Elongation factor EFG" evidence="4">
    <location>
        <begin position="46"/>
        <end position="133"/>
    </location>
</feature>
<organism evidence="5">
    <name type="scientific">marine sediment metagenome</name>
    <dbReference type="NCBI Taxonomy" id="412755"/>
    <lineage>
        <taxon>unclassified sequences</taxon>
        <taxon>metagenomes</taxon>
        <taxon>ecological metagenomes</taxon>
    </lineage>
</organism>